<gene>
    <name evidence="3" type="ORF">DFJ64_2279</name>
</gene>
<feature type="signal peptide" evidence="1">
    <location>
        <begin position="1"/>
        <end position="30"/>
    </location>
</feature>
<dbReference type="Proteomes" id="UP000256485">
    <property type="component" value="Unassembled WGS sequence"/>
</dbReference>
<reference evidence="3 4" key="1">
    <citation type="submission" date="2018-08" db="EMBL/GenBank/DDBJ databases">
        <title>Sequencing the genomes of 1000 actinobacteria strains.</title>
        <authorList>
            <person name="Klenk H.-P."/>
        </authorList>
    </citation>
    <scope>NUCLEOTIDE SEQUENCE [LARGE SCALE GENOMIC DNA]</scope>
    <source>
        <strain evidence="3 4">DSM 22891</strain>
    </source>
</reference>
<dbReference type="CDD" id="cd00146">
    <property type="entry name" value="PKD"/>
    <property type="match status" value="1"/>
</dbReference>
<dbReference type="AlphaFoldDB" id="A0A3D9VCP1"/>
<accession>A0A3D9VCP1</accession>
<feature type="chain" id="PRO_5017785148" description="PKD domain-containing protein" evidence="1">
    <location>
        <begin position="31"/>
        <end position="289"/>
    </location>
</feature>
<evidence type="ECO:0000313" key="4">
    <source>
        <dbReference type="Proteomes" id="UP000256485"/>
    </source>
</evidence>
<evidence type="ECO:0000256" key="1">
    <source>
        <dbReference type="SAM" id="SignalP"/>
    </source>
</evidence>
<sequence>MAGGGAVSRVVAAAIIAVSSFLASSGTASADELTENSCQPYCVPPQQPKPEGKRGRFVGAALFTKDGEVVSGSTGRCDGCEWLVMPTCTYDPEDDRGRCRHRPDFCLLRGDTGLPHSVQFRRRGGEWRILAYICIGSPDDVLTVEDVGEEIKRQWVAYVPKQQPRTQPPDGRALVNLPVIVHSGQPETMGPVDVNVFNFTVTVTARGEWTWSFAPGVRRTFDIPGSTYPDTRVSHTYSTTGERTITLTTAWWGRFSVGDEGPWDITTPATQGPTAIPIEVVEASPVIAK</sequence>
<dbReference type="InterPro" id="IPR000601">
    <property type="entry name" value="PKD_dom"/>
</dbReference>
<dbReference type="EMBL" id="QTUC01000001">
    <property type="protein sequence ID" value="REF36845.1"/>
    <property type="molecule type" value="Genomic_DNA"/>
</dbReference>
<keyword evidence="1" id="KW-0732">Signal</keyword>
<evidence type="ECO:0000259" key="2">
    <source>
        <dbReference type="PROSITE" id="PS50093"/>
    </source>
</evidence>
<name>A0A3D9VCP1_THECX</name>
<proteinExistence type="predicted"/>
<feature type="domain" description="PKD" evidence="2">
    <location>
        <begin position="209"/>
        <end position="250"/>
    </location>
</feature>
<evidence type="ECO:0000313" key="3">
    <source>
        <dbReference type="EMBL" id="REF36845.1"/>
    </source>
</evidence>
<keyword evidence="4" id="KW-1185">Reference proteome</keyword>
<protein>
    <recommendedName>
        <fullName evidence="2">PKD domain-containing protein</fullName>
    </recommendedName>
</protein>
<organism evidence="3 4">
    <name type="scientific">Thermasporomyces composti</name>
    <dbReference type="NCBI Taxonomy" id="696763"/>
    <lineage>
        <taxon>Bacteria</taxon>
        <taxon>Bacillati</taxon>
        <taxon>Actinomycetota</taxon>
        <taxon>Actinomycetes</taxon>
        <taxon>Propionibacteriales</taxon>
        <taxon>Nocardioidaceae</taxon>
        <taxon>Thermasporomyces</taxon>
    </lineage>
</organism>
<dbReference type="PROSITE" id="PS50093">
    <property type="entry name" value="PKD"/>
    <property type="match status" value="1"/>
</dbReference>
<comment type="caution">
    <text evidence="3">The sequence shown here is derived from an EMBL/GenBank/DDBJ whole genome shotgun (WGS) entry which is preliminary data.</text>
</comment>